<dbReference type="Proteomes" id="UP001479436">
    <property type="component" value="Unassembled WGS sequence"/>
</dbReference>
<feature type="domain" description="Fork-head" evidence="5">
    <location>
        <begin position="69"/>
        <end position="156"/>
    </location>
</feature>
<dbReference type="Gene3D" id="1.10.10.10">
    <property type="entry name" value="Winged helix-like DNA-binding domain superfamily/Winged helix DNA-binding domain"/>
    <property type="match status" value="1"/>
</dbReference>
<organism evidence="6 7">
    <name type="scientific">Basidiobolus ranarum</name>
    <dbReference type="NCBI Taxonomy" id="34480"/>
    <lineage>
        <taxon>Eukaryota</taxon>
        <taxon>Fungi</taxon>
        <taxon>Fungi incertae sedis</taxon>
        <taxon>Zoopagomycota</taxon>
        <taxon>Entomophthoromycotina</taxon>
        <taxon>Basidiobolomycetes</taxon>
        <taxon>Basidiobolales</taxon>
        <taxon>Basidiobolaceae</taxon>
        <taxon>Basidiobolus</taxon>
    </lineage>
</organism>
<dbReference type="InterPro" id="IPR036388">
    <property type="entry name" value="WH-like_DNA-bd_sf"/>
</dbReference>
<dbReference type="CDD" id="cd00059">
    <property type="entry name" value="FH_FOX"/>
    <property type="match status" value="1"/>
</dbReference>
<protein>
    <recommendedName>
        <fullName evidence="5">Fork-head domain-containing protein</fullName>
    </recommendedName>
</protein>
<gene>
    <name evidence="6" type="ORF">K7432_003183</name>
</gene>
<evidence type="ECO:0000313" key="7">
    <source>
        <dbReference type="Proteomes" id="UP001479436"/>
    </source>
</evidence>
<evidence type="ECO:0000259" key="5">
    <source>
        <dbReference type="PROSITE" id="PS50039"/>
    </source>
</evidence>
<dbReference type="Pfam" id="PF00250">
    <property type="entry name" value="Forkhead"/>
    <property type="match status" value="1"/>
</dbReference>
<feature type="compositionally biased region" description="Basic and acidic residues" evidence="4">
    <location>
        <begin position="164"/>
        <end position="208"/>
    </location>
</feature>
<keyword evidence="2 3" id="KW-0539">Nucleus</keyword>
<comment type="caution">
    <text evidence="6">The sequence shown here is derived from an EMBL/GenBank/DDBJ whole genome shotgun (WGS) entry which is preliminary data.</text>
</comment>
<dbReference type="PROSITE" id="PS50039">
    <property type="entry name" value="FORK_HEAD_3"/>
    <property type="match status" value="1"/>
</dbReference>
<dbReference type="InterPro" id="IPR050211">
    <property type="entry name" value="FOX_domain-containing"/>
</dbReference>
<dbReference type="InterPro" id="IPR036390">
    <property type="entry name" value="WH_DNA-bd_sf"/>
</dbReference>
<keyword evidence="7" id="KW-1185">Reference proteome</keyword>
<reference evidence="6 7" key="1">
    <citation type="submission" date="2023-04" db="EMBL/GenBank/DDBJ databases">
        <title>Genome of Basidiobolus ranarum AG-B5.</title>
        <authorList>
            <person name="Stajich J.E."/>
            <person name="Carter-House D."/>
            <person name="Gryganskyi A."/>
        </authorList>
    </citation>
    <scope>NUCLEOTIDE SEQUENCE [LARGE SCALE GENOMIC DNA]</scope>
    <source>
        <strain evidence="6 7">AG-B5</strain>
    </source>
</reference>
<dbReference type="PROSITE" id="PS00658">
    <property type="entry name" value="FORK_HEAD_2"/>
    <property type="match status" value="1"/>
</dbReference>
<feature type="DNA-binding region" description="Fork-head" evidence="3">
    <location>
        <begin position="69"/>
        <end position="156"/>
    </location>
</feature>
<evidence type="ECO:0000256" key="4">
    <source>
        <dbReference type="SAM" id="MobiDB-lite"/>
    </source>
</evidence>
<dbReference type="SUPFAM" id="SSF46785">
    <property type="entry name" value="Winged helix' DNA-binding domain"/>
    <property type="match status" value="1"/>
</dbReference>
<evidence type="ECO:0000256" key="1">
    <source>
        <dbReference type="ARBA" id="ARBA00023125"/>
    </source>
</evidence>
<dbReference type="InterPro" id="IPR030456">
    <property type="entry name" value="TF_fork_head_CS_2"/>
</dbReference>
<name>A0ABR2W6L0_9FUNG</name>
<dbReference type="InterPro" id="IPR001766">
    <property type="entry name" value="Fork_head_dom"/>
</dbReference>
<evidence type="ECO:0000256" key="3">
    <source>
        <dbReference type="PROSITE-ProRule" id="PRU00089"/>
    </source>
</evidence>
<dbReference type="SMART" id="SM00339">
    <property type="entry name" value="FH"/>
    <property type="match status" value="1"/>
</dbReference>
<sequence length="453" mass="50774">MQQFPEYVGFAHEVMSLPSYSRESSVASDCSFSSLPSTPITNIRSYEAPFHTHNPQGNYAFTPKGLVLEPDFTYASLIAQAILSSPEQRLLLQDIYAYIKKHYTYYQFCSKQWQNSIRHNLSLHRAFDQLPKEKGTPGKGSYWVVKEDYKQFFKNGQLDIPKGYDLEKKQDKEQQLESKEGSSKGENLTKDSDDVGKKGTDETPKSSLEKNGSNKATKEAEAFKNQKSSYRVSAKKKSIGHNSASRSKVMPYTRIVQLPHTPIQTGGQSRTPNQKSNFFIMDPSGTNNTTPPMNLPSESTMFTPELVNTPQSLYNENLLTPTNSFIETDGTFYSGCDPNAILDLLGNGMQNNYGLGTPCASNMIDPLFCDNNMANWTPSKSNNTDMMFGSDQFPNYQLNSGFNSEPEMNIYYNDSASENCLSQSSAYSLPIVDHLDMVESGKNGFFQCFSEDL</sequence>
<dbReference type="EMBL" id="JASJQH010006969">
    <property type="protein sequence ID" value="KAK9721785.1"/>
    <property type="molecule type" value="Genomic_DNA"/>
</dbReference>
<accession>A0ABR2W6L0</accession>
<evidence type="ECO:0000256" key="2">
    <source>
        <dbReference type="ARBA" id="ARBA00023242"/>
    </source>
</evidence>
<keyword evidence="1 3" id="KW-0238">DNA-binding</keyword>
<feature type="region of interest" description="Disordered" evidence="4">
    <location>
        <begin position="164"/>
        <end position="250"/>
    </location>
</feature>
<dbReference type="PANTHER" id="PTHR11829">
    <property type="entry name" value="FORKHEAD BOX PROTEIN"/>
    <property type="match status" value="1"/>
</dbReference>
<comment type="subcellular location">
    <subcellularLocation>
        <location evidence="3">Nucleus</location>
    </subcellularLocation>
</comment>
<proteinExistence type="predicted"/>
<dbReference type="PANTHER" id="PTHR11829:SF343">
    <property type="entry name" value="FORK-HEAD DOMAIN-CONTAINING PROTEIN"/>
    <property type="match status" value="1"/>
</dbReference>
<dbReference type="PRINTS" id="PR00053">
    <property type="entry name" value="FORKHEAD"/>
</dbReference>
<evidence type="ECO:0000313" key="6">
    <source>
        <dbReference type="EMBL" id="KAK9721785.1"/>
    </source>
</evidence>